<feature type="transmembrane region" description="Helical" evidence="8">
    <location>
        <begin position="218"/>
        <end position="241"/>
    </location>
</feature>
<dbReference type="PANTHER" id="PTHR33989:SF11">
    <property type="entry name" value="LICHENAN PERMEASE IIC COMPONENT"/>
    <property type="match status" value="1"/>
</dbReference>
<comment type="caution">
    <text evidence="10">The sequence shown here is derived from an EMBL/GenBank/DDBJ whole genome shotgun (WGS) entry which is preliminary data.</text>
</comment>
<feature type="transmembrane region" description="Helical" evidence="8">
    <location>
        <begin position="73"/>
        <end position="94"/>
    </location>
</feature>
<dbReference type="Pfam" id="PF02378">
    <property type="entry name" value="PTS_EIIC"/>
    <property type="match status" value="1"/>
</dbReference>
<evidence type="ECO:0000259" key="9">
    <source>
        <dbReference type="PROSITE" id="PS51105"/>
    </source>
</evidence>
<reference evidence="10 11" key="1">
    <citation type="submission" date="2016-10" db="EMBL/GenBank/DDBJ databases">
        <title>Genome Sequence of Bacillus weihenstephanensis GM6LP.</title>
        <authorList>
            <person name="Poehlein A."/>
            <person name="Wemheuer F."/>
            <person name="Hollensteiner J."/>
            <person name="Wemheuer B."/>
        </authorList>
    </citation>
    <scope>NUCLEOTIDE SEQUENCE [LARGE SCALE GENOMIC DNA]</scope>
    <source>
        <strain evidence="10 11">GM6LP</strain>
    </source>
</reference>
<organism evidence="10 11">
    <name type="scientific">Bacillus mycoides</name>
    <dbReference type="NCBI Taxonomy" id="1405"/>
    <lineage>
        <taxon>Bacteria</taxon>
        <taxon>Bacillati</taxon>
        <taxon>Bacillota</taxon>
        <taxon>Bacilli</taxon>
        <taxon>Bacillales</taxon>
        <taxon>Bacillaceae</taxon>
        <taxon>Bacillus</taxon>
        <taxon>Bacillus cereus group</taxon>
    </lineage>
</organism>
<keyword evidence="2" id="KW-0813">Transport</keyword>
<keyword evidence="7 8" id="KW-0472">Membrane</keyword>
<evidence type="ECO:0000256" key="7">
    <source>
        <dbReference type="ARBA" id="ARBA00023136"/>
    </source>
</evidence>
<dbReference type="PROSITE" id="PS51105">
    <property type="entry name" value="PTS_EIIC_TYPE_3"/>
    <property type="match status" value="1"/>
</dbReference>
<feature type="transmembrane region" description="Helical" evidence="8">
    <location>
        <begin position="285"/>
        <end position="307"/>
    </location>
</feature>
<keyword evidence="4" id="KW-0762">Sugar transport</keyword>
<feature type="transmembrane region" description="Helical" evidence="8">
    <location>
        <begin position="392"/>
        <end position="411"/>
    </location>
</feature>
<sequence>MNGFMSFMEQKIMPTTQKIAGQRHLLAIRNGVISTLPLTIVGSFFVIFLNLPIDAYMEWIAPFRHILDIPFRFTVGLMALYAAFGVGASLANFYQLNQLSAGLLSVLAFLLASVEPIQITKAVPGVIDAGRYISVGTLSATSLFGAIVTALIAVEIYHFMIKHNISIKLPDSVPPAVANSFAALIPTLVVILLFWGIRYGLKFDVNTTITYLIAPLKSVLVGNNLFGGLLTVFLIVFFWSFGIHGPAILGPIIRPMWDSAILENMEVFTATGNAHQLPNLFTEQFIQWFVWIGGSGSTLALVIMFMFSKSKFLKELGRLSFVPGLFNINEPIIFGAPIVMNPILIIPFVITPLVTTTVSYFAVVSGMIPLMMAKLPFTMLAPIAAIISTDRTIMAGVLVLVNFVISFVIYYPFFKMYEKQQLAGEEENRMLGAIIILITFVAGQCIAHYSKWVQSKSLLVLLLVSILFIGCSMGAYVAFSLESPYFIIVPTILCATCLSAKYRFTSMALIQRVKEMQKHGA</sequence>
<feature type="transmembrane region" description="Helical" evidence="8">
    <location>
        <begin position="32"/>
        <end position="53"/>
    </location>
</feature>
<proteinExistence type="predicted"/>
<evidence type="ECO:0000256" key="8">
    <source>
        <dbReference type="SAM" id="Phobius"/>
    </source>
</evidence>
<name>A0AAP8KW64_BACMY</name>
<keyword evidence="3" id="KW-1003">Cell membrane</keyword>
<dbReference type="GO" id="GO:0008982">
    <property type="term" value="F:protein-N(PI)-phosphohistidine-sugar phosphotransferase activity"/>
    <property type="evidence" value="ECO:0007669"/>
    <property type="project" value="InterPro"/>
</dbReference>
<dbReference type="Proteomes" id="UP000236165">
    <property type="component" value="Unassembled WGS sequence"/>
</dbReference>
<dbReference type="InterPro" id="IPR003352">
    <property type="entry name" value="PTS_EIIC"/>
</dbReference>
<accession>A0AAP8KW64</accession>
<dbReference type="EMBL" id="MKZQ01000013">
    <property type="protein sequence ID" value="PJN72156.1"/>
    <property type="molecule type" value="Genomic_DNA"/>
</dbReference>
<dbReference type="GO" id="GO:1901264">
    <property type="term" value="P:carbohydrate derivative transport"/>
    <property type="evidence" value="ECO:0007669"/>
    <property type="project" value="TreeGrafter"/>
</dbReference>
<feature type="transmembrane region" description="Helical" evidence="8">
    <location>
        <begin position="319"/>
        <end position="339"/>
    </location>
</feature>
<dbReference type="GO" id="GO:0005886">
    <property type="term" value="C:plasma membrane"/>
    <property type="evidence" value="ECO:0007669"/>
    <property type="project" value="UniProtKB-SubCell"/>
</dbReference>
<evidence type="ECO:0000256" key="6">
    <source>
        <dbReference type="ARBA" id="ARBA00022989"/>
    </source>
</evidence>
<evidence type="ECO:0000256" key="3">
    <source>
        <dbReference type="ARBA" id="ARBA00022475"/>
    </source>
</evidence>
<evidence type="ECO:0000256" key="2">
    <source>
        <dbReference type="ARBA" id="ARBA00022448"/>
    </source>
</evidence>
<feature type="transmembrane region" description="Helical" evidence="8">
    <location>
        <begin position="458"/>
        <end position="479"/>
    </location>
</feature>
<evidence type="ECO:0000256" key="1">
    <source>
        <dbReference type="ARBA" id="ARBA00004651"/>
    </source>
</evidence>
<feature type="transmembrane region" description="Helical" evidence="8">
    <location>
        <begin position="485"/>
        <end position="504"/>
    </location>
</feature>
<evidence type="ECO:0000313" key="10">
    <source>
        <dbReference type="EMBL" id="PJN72156.1"/>
    </source>
</evidence>
<evidence type="ECO:0000313" key="11">
    <source>
        <dbReference type="Proteomes" id="UP000236165"/>
    </source>
</evidence>
<feature type="transmembrane region" description="Helical" evidence="8">
    <location>
        <begin position="431"/>
        <end position="449"/>
    </location>
</feature>
<dbReference type="PANTHER" id="PTHR33989">
    <property type="match status" value="1"/>
</dbReference>
<evidence type="ECO:0000256" key="4">
    <source>
        <dbReference type="ARBA" id="ARBA00022597"/>
    </source>
</evidence>
<dbReference type="InterPro" id="IPR004501">
    <property type="entry name" value="PTS_EIIC_3"/>
</dbReference>
<dbReference type="GO" id="GO:0009401">
    <property type="term" value="P:phosphoenolpyruvate-dependent sugar phosphotransferase system"/>
    <property type="evidence" value="ECO:0007669"/>
    <property type="project" value="InterPro"/>
</dbReference>
<dbReference type="AlphaFoldDB" id="A0AAP8KW64"/>
<comment type="subcellular location">
    <subcellularLocation>
        <location evidence="1">Cell membrane</location>
        <topology evidence="1">Multi-pass membrane protein</topology>
    </subcellularLocation>
</comment>
<feature type="transmembrane region" description="Helical" evidence="8">
    <location>
        <begin position="132"/>
        <end position="157"/>
    </location>
</feature>
<dbReference type="NCBIfam" id="TIGR00410">
    <property type="entry name" value="lacE"/>
    <property type="match status" value="1"/>
</dbReference>
<evidence type="ECO:0000256" key="5">
    <source>
        <dbReference type="ARBA" id="ARBA00022692"/>
    </source>
</evidence>
<keyword evidence="6 8" id="KW-1133">Transmembrane helix</keyword>
<keyword evidence="5 8" id="KW-0812">Transmembrane</keyword>
<protein>
    <submittedName>
        <fullName evidence="10">Lichenan permease IIC component</fullName>
    </submittedName>
</protein>
<gene>
    <name evidence="10" type="primary">licC_1</name>
    <name evidence="10" type="ORF">BACWE_09840</name>
</gene>
<feature type="domain" description="PTS EIIC type-3" evidence="9">
    <location>
        <begin position="8"/>
        <end position="413"/>
    </location>
</feature>
<feature type="transmembrane region" description="Helical" evidence="8">
    <location>
        <begin position="177"/>
        <end position="197"/>
    </location>
</feature>
<dbReference type="InterPro" id="IPR051088">
    <property type="entry name" value="PTS_Sugar-EIIC/EIIB"/>
</dbReference>